<evidence type="ECO:0000313" key="1">
    <source>
        <dbReference type="EMBL" id="GGX69367.1"/>
    </source>
</evidence>
<dbReference type="EMBL" id="BMVU01000008">
    <property type="protein sequence ID" value="GGX69367.1"/>
    <property type="molecule type" value="Genomic_DNA"/>
</dbReference>
<protein>
    <submittedName>
        <fullName evidence="1">Uncharacterized protein</fullName>
    </submittedName>
</protein>
<reference evidence="1" key="2">
    <citation type="submission" date="2020-09" db="EMBL/GenBank/DDBJ databases">
        <authorList>
            <person name="Sun Q."/>
            <person name="Ohkuma M."/>
        </authorList>
    </citation>
    <scope>NUCLEOTIDE SEQUENCE</scope>
    <source>
        <strain evidence="1">JCM 4790</strain>
    </source>
</reference>
<accession>A0A918KMX6</accession>
<keyword evidence="2" id="KW-1185">Reference proteome</keyword>
<comment type="caution">
    <text evidence="1">The sequence shown here is derived from an EMBL/GenBank/DDBJ whole genome shotgun (WGS) entry which is preliminary data.</text>
</comment>
<reference evidence="1" key="1">
    <citation type="journal article" date="2014" name="Int. J. Syst. Evol. Microbiol.">
        <title>Complete genome sequence of Corynebacterium casei LMG S-19264T (=DSM 44701T), isolated from a smear-ripened cheese.</title>
        <authorList>
            <consortium name="US DOE Joint Genome Institute (JGI-PGF)"/>
            <person name="Walter F."/>
            <person name="Albersmeier A."/>
            <person name="Kalinowski J."/>
            <person name="Ruckert C."/>
        </authorList>
    </citation>
    <scope>NUCLEOTIDE SEQUENCE</scope>
    <source>
        <strain evidence="1">JCM 4790</strain>
    </source>
</reference>
<sequence>MEGMADADPAVAVGVISSCNARRLHSVCGFTGPIYCERDYRATLAEGPAA</sequence>
<evidence type="ECO:0000313" key="2">
    <source>
        <dbReference type="Proteomes" id="UP000619244"/>
    </source>
</evidence>
<dbReference type="AlphaFoldDB" id="A0A918KMX6"/>
<proteinExistence type="predicted"/>
<organism evidence="1 2">
    <name type="scientific">Streptomyces minutiscleroticus</name>
    <dbReference type="NCBI Taxonomy" id="68238"/>
    <lineage>
        <taxon>Bacteria</taxon>
        <taxon>Bacillati</taxon>
        <taxon>Actinomycetota</taxon>
        <taxon>Actinomycetes</taxon>
        <taxon>Kitasatosporales</taxon>
        <taxon>Streptomycetaceae</taxon>
        <taxon>Streptomyces</taxon>
    </lineage>
</organism>
<gene>
    <name evidence="1" type="ORF">GCM10010358_24790</name>
</gene>
<name>A0A918KMX6_9ACTN</name>
<dbReference type="Proteomes" id="UP000619244">
    <property type="component" value="Unassembled WGS sequence"/>
</dbReference>